<evidence type="ECO:0008006" key="4">
    <source>
        <dbReference type="Google" id="ProtNLM"/>
    </source>
</evidence>
<name>A0A7S0MAL8_9CRYP</name>
<evidence type="ECO:0000256" key="1">
    <source>
        <dbReference type="SAM" id="MobiDB-lite"/>
    </source>
</evidence>
<dbReference type="AlphaFoldDB" id="A0A7S0MAL8"/>
<dbReference type="EMBL" id="HBEZ01021701">
    <property type="protein sequence ID" value="CAD8634365.1"/>
    <property type="molecule type" value="Transcribed_RNA"/>
</dbReference>
<organism evidence="3">
    <name type="scientific">Cryptomonas curvata</name>
    <dbReference type="NCBI Taxonomy" id="233186"/>
    <lineage>
        <taxon>Eukaryota</taxon>
        <taxon>Cryptophyceae</taxon>
        <taxon>Cryptomonadales</taxon>
        <taxon>Cryptomonadaceae</taxon>
        <taxon>Cryptomonas</taxon>
    </lineage>
</organism>
<keyword evidence="2" id="KW-1133">Transmembrane helix</keyword>
<protein>
    <recommendedName>
        <fullName evidence="4">Sugar phosphate transporter domain-containing protein</fullName>
    </recommendedName>
</protein>
<feature type="region of interest" description="Disordered" evidence="1">
    <location>
        <begin position="87"/>
        <end position="117"/>
    </location>
</feature>
<evidence type="ECO:0000256" key="2">
    <source>
        <dbReference type="SAM" id="Phobius"/>
    </source>
</evidence>
<feature type="transmembrane region" description="Helical" evidence="2">
    <location>
        <begin position="58"/>
        <end position="76"/>
    </location>
</feature>
<feature type="transmembrane region" description="Helical" evidence="2">
    <location>
        <begin position="32"/>
        <end position="52"/>
    </location>
</feature>
<keyword evidence="2" id="KW-0472">Membrane</keyword>
<feature type="transmembrane region" description="Helical" evidence="2">
    <location>
        <begin position="6"/>
        <end position="25"/>
    </location>
</feature>
<proteinExistence type="predicted"/>
<reference evidence="3" key="1">
    <citation type="submission" date="2021-01" db="EMBL/GenBank/DDBJ databases">
        <authorList>
            <person name="Corre E."/>
            <person name="Pelletier E."/>
            <person name="Niang G."/>
            <person name="Scheremetjew M."/>
            <person name="Finn R."/>
            <person name="Kale V."/>
            <person name="Holt S."/>
            <person name="Cochrane G."/>
            <person name="Meng A."/>
            <person name="Brown T."/>
            <person name="Cohen L."/>
        </authorList>
    </citation>
    <scope>NUCLEOTIDE SEQUENCE</scope>
    <source>
        <strain evidence="3">CCAP979/52</strain>
    </source>
</reference>
<sequence>MDSEVLLAVGVSCGVGVGISYSGWWCRSKLSATSYTVVGFLNKVVVVAINAAMWDNHASVMGIAALHVCIMGGLLYEQAPPRVAAAARVDRHGDPEAGTGGDSEMAPLNLKDPGQTA</sequence>
<keyword evidence="2" id="KW-0812">Transmembrane</keyword>
<evidence type="ECO:0000313" key="3">
    <source>
        <dbReference type="EMBL" id="CAD8634365.1"/>
    </source>
</evidence>
<gene>
    <name evidence="3" type="ORF">CCUR1050_LOCUS12046</name>
</gene>
<accession>A0A7S0MAL8</accession>